<dbReference type="Proteomes" id="UP001562425">
    <property type="component" value="Unassembled WGS sequence"/>
</dbReference>
<dbReference type="CDD" id="cd21750">
    <property type="entry name" value="ZnB-Zn_SUZ12"/>
    <property type="match status" value="1"/>
</dbReference>
<dbReference type="PANTHER" id="PTHR22597">
    <property type="entry name" value="POLYCOMB GROUP PROTEIN"/>
    <property type="match status" value="1"/>
</dbReference>
<dbReference type="AlphaFoldDB" id="A0ABD1D222"/>
<keyword evidence="5" id="KW-0156">Chromatin regulator</keyword>
<keyword evidence="3" id="KW-0863">Zinc-finger</keyword>
<feature type="region of interest" description="Disordered" evidence="8">
    <location>
        <begin position="1"/>
        <end position="26"/>
    </location>
</feature>
<evidence type="ECO:0000259" key="9">
    <source>
        <dbReference type="Pfam" id="PF09733"/>
    </source>
</evidence>
<evidence type="ECO:0000256" key="7">
    <source>
        <dbReference type="ARBA" id="ARBA00023163"/>
    </source>
</evidence>
<protein>
    <recommendedName>
        <fullName evidence="13">Polycomb protein VEFS-Box domain-containing protein</fullName>
    </recommendedName>
</protein>
<feature type="region of interest" description="Disordered" evidence="8">
    <location>
        <begin position="143"/>
        <end position="162"/>
    </location>
</feature>
<feature type="domain" description="Polycomb protein VEFS-Box" evidence="9">
    <location>
        <begin position="607"/>
        <end position="726"/>
    </location>
</feature>
<organism evidence="11 12">
    <name type="scientific">Culex pipiens pipiens</name>
    <name type="common">Northern house mosquito</name>
    <dbReference type="NCBI Taxonomy" id="38569"/>
    <lineage>
        <taxon>Eukaryota</taxon>
        <taxon>Metazoa</taxon>
        <taxon>Ecdysozoa</taxon>
        <taxon>Arthropoda</taxon>
        <taxon>Hexapoda</taxon>
        <taxon>Insecta</taxon>
        <taxon>Pterygota</taxon>
        <taxon>Neoptera</taxon>
        <taxon>Endopterygota</taxon>
        <taxon>Diptera</taxon>
        <taxon>Nematocera</taxon>
        <taxon>Culicoidea</taxon>
        <taxon>Culicidae</taxon>
        <taxon>Culicinae</taxon>
        <taxon>Culicini</taxon>
        <taxon>Culex</taxon>
        <taxon>Culex</taxon>
    </lineage>
</organism>
<proteinExistence type="inferred from homology"/>
<dbReference type="InterPro" id="IPR057540">
    <property type="entry name" value="Znf_SUZ12"/>
</dbReference>
<dbReference type="GO" id="GO:0005634">
    <property type="term" value="C:nucleus"/>
    <property type="evidence" value="ECO:0007669"/>
    <property type="project" value="UniProtKB-ARBA"/>
</dbReference>
<evidence type="ECO:0000256" key="6">
    <source>
        <dbReference type="ARBA" id="ARBA00023015"/>
    </source>
</evidence>
<feature type="compositionally biased region" description="Low complexity" evidence="8">
    <location>
        <begin position="902"/>
        <end position="914"/>
    </location>
</feature>
<dbReference type="CDD" id="cd21740">
    <property type="entry name" value="C2_II_SUZ12"/>
    <property type="match status" value="1"/>
</dbReference>
<feature type="domain" description="Polycomb protein SUZ12-like zinc finger" evidence="10">
    <location>
        <begin position="480"/>
        <end position="547"/>
    </location>
</feature>
<evidence type="ECO:0000256" key="2">
    <source>
        <dbReference type="ARBA" id="ARBA00022723"/>
    </source>
</evidence>
<evidence type="ECO:0000256" key="5">
    <source>
        <dbReference type="ARBA" id="ARBA00022853"/>
    </source>
</evidence>
<dbReference type="PANTHER" id="PTHR22597:SF0">
    <property type="entry name" value="POLYCOMB PROTEIN SUZ12"/>
    <property type="match status" value="1"/>
</dbReference>
<evidence type="ECO:0008006" key="13">
    <source>
        <dbReference type="Google" id="ProtNLM"/>
    </source>
</evidence>
<keyword evidence="2" id="KW-0479">Metal-binding</keyword>
<accession>A0ABD1D222</accession>
<dbReference type="Pfam" id="PF23320">
    <property type="entry name" value="Zn_SUZ12"/>
    <property type="match status" value="1"/>
</dbReference>
<evidence type="ECO:0000256" key="3">
    <source>
        <dbReference type="ARBA" id="ARBA00022771"/>
    </source>
</evidence>
<evidence type="ECO:0000256" key="4">
    <source>
        <dbReference type="ARBA" id="ARBA00022833"/>
    </source>
</evidence>
<dbReference type="CDD" id="cd21551">
    <property type="entry name" value="VEFS-box_SUZ12"/>
    <property type="match status" value="1"/>
</dbReference>
<reference evidence="11 12" key="1">
    <citation type="submission" date="2024-05" db="EMBL/GenBank/DDBJ databases">
        <title>Culex pipiens pipiens assembly and annotation.</title>
        <authorList>
            <person name="Alout H."/>
            <person name="Durand T."/>
        </authorList>
    </citation>
    <scope>NUCLEOTIDE SEQUENCE [LARGE SCALE GENOMIC DNA]</scope>
    <source>
        <strain evidence="11">HA-2024</strain>
        <tissue evidence="11">Whole body</tissue>
    </source>
</reference>
<dbReference type="InterPro" id="IPR019135">
    <property type="entry name" value="Polycomb_protein_VEFS-Box"/>
</dbReference>
<sequence length="965" mass="107071">MDIKNQLATAGDREIRMPLQPSRRRTDEKTTVKLIFEAVPCREDYVRRSFLGTLVTDQEPTQIYRYLRTRNMISPIFLNRNLSYMCHRMSRSHKTRNSFKIDSMLNQKMNKLRNDKANGISLTGEYLTVLFLGFFDKRDQQTVGDDPMDGSKVPAQQDHGENGAKTVQVETVLLKVSHNKRKDIASALMQVAVGKSDVLVNPVEKPADDKVPTISIATESFSSVGVNQVAGPQLSFLLLFRVHMHTSGGGNGYCPISNGSDSYENGGSDEEPSAKRQKISGSTKLFGTELIIYDKYGRCLLKEGDYELTVQEILPHQQQMQKYNSPKKNATWETIQPINGERNELDIVDICKNQNGLDDQNPILAFNKSPVLKFRLQWTKEALPGLVDRPLPITITLNNNEGNDKENHKPDQLSGSAFRKNLNININNNTILTPAAAAGNVPPLDANSGALVPLTSTNSGTTASSSTEVKRYADEPKIDHIIYQFVYNNNSRQQTETKSDFHCPWCSLDAGSIYPLLKHLKLCHARFIFTYIPIPNGGARIDVSINELYDGSYNGSPHDLLGSASAFSRRGPVRRTVVTNLLVCRPRRTKHSLTEFIELDENEFDSQRPFITGHSRMYHHTMTCLPVHPKELDIDSEGESDPLWLQHKTMQMIDEFTDVNEGEKELMKMWNLHVMKYGYVGDCQIPVALEMFIECRGRELLRKHLYRNFVLHMSSMFDFGLVSPEVMQKTIRKLQKLLFESPDLQRQVATTRKEQMEYWNTVTVHKQVQPKIEKAAEKAGAGAGGPPGTPSHKLGGAGGDKKVKPTITPAKNLASTSASAIDRNAISPPRRRSASAALLSSSANSNNTANSKQQQQHSNTNHHPSSTTHSSSSSQLSSLSASHSNNKRSSGAAAGNRTQNATSSNNSKKTSTITTRRKSLSVGTHQQQQQQHSSANGPSTDSGQLPAGPASGCCDEFCSCCVPGE</sequence>
<dbReference type="EMBL" id="JBEHCU010007978">
    <property type="protein sequence ID" value="KAL1389272.1"/>
    <property type="molecule type" value="Genomic_DNA"/>
</dbReference>
<evidence type="ECO:0000256" key="1">
    <source>
        <dbReference type="ARBA" id="ARBA00007416"/>
    </source>
</evidence>
<dbReference type="GO" id="GO:0008270">
    <property type="term" value="F:zinc ion binding"/>
    <property type="evidence" value="ECO:0007669"/>
    <property type="project" value="UniProtKB-KW"/>
</dbReference>
<evidence type="ECO:0000313" key="12">
    <source>
        <dbReference type="Proteomes" id="UP001562425"/>
    </source>
</evidence>
<evidence type="ECO:0000256" key="8">
    <source>
        <dbReference type="SAM" id="MobiDB-lite"/>
    </source>
</evidence>
<evidence type="ECO:0000259" key="10">
    <source>
        <dbReference type="Pfam" id="PF23320"/>
    </source>
</evidence>
<comment type="similarity">
    <text evidence="1">Belongs to the VEFS (VRN2-EMF2-FIS2-SU(Z)12) family.</text>
</comment>
<keyword evidence="6" id="KW-0805">Transcription regulation</keyword>
<feature type="region of interest" description="Disordered" evidence="8">
    <location>
        <begin position="775"/>
        <end position="948"/>
    </location>
</feature>
<keyword evidence="12" id="KW-1185">Reference proteome</keyword>
<name>A0ABD1D222_CULPP</name>
<comment type="caution">
    <text evidence="11">The sequence shown here is derived from an EMBL/GenBank/DDBJ whole genome shotgun (WGS) entry which is preliminary data.</text>
</comment>
<gene>
    <name evidence="11" type="ORF">pipiens_012512</name>
</gene>
<keyword evidence="7" id="KW-0804">Transcription</keyword>
<feature type="compositionally biased region" description="Polar residues" evidence="8">
    <location>
        <begin position="932"/>
        <end position="943"/>
    </location>
</feature>
<keyword evidence="4" id="KW-0862">Zinc</keyword>
<feature type="compositionally biased region" description="Low complexity" evidence="8">
    <location>
        <begin position="823"/>
        <end position="890"/>
    </location>
</feature>
<dbReference type="GO" id="GO:0006325">
    <property type="term" value="P:chromatin organization"/>
    <property type="evidence" value="ECO:0007669"/>
    <property type="project" value="UniProtKB-KW"/>
</dbReference>
<evidence type="ECO:0000313" key="11">
    <source>
        <dbReference type="EMBL" id="KAL1389272.1"/>
    </source>
</evidence>
<dbReference type="Pfam" id="PF09733">
    <property type="entry name" value="VEFS-Box"/>
    <property type="match status" value="1"/>
</dbReference>